<dbReference type="Gene3D" id="1.10.10.60">
    <property type="entry name" value="Homeodomain-like"/>
    <property type="match status" value="2"/>
</dbReference>
<dbReference type="PROSITE" id="PS01124">
    <property type="entry name" value="HTH_ARAC_FAMILY_2"/>
    <property type="match status" value="1"/>
</dbReference>
<evidence type="ECO:0000256" key="3">
    <source>
        <dbReference type="ARBA" id="ARBA00023163"/>
    </source>
</evidence>
<accession>A0ABS6K2I9</accession>
<dbReference type="Pfam" id="PF12833">
    <property type="entry name" value="HTH_18"/>
    <property type="match status" value="1"/>
</dbReference>
<dbReference type="EMBL" id="JAHQCX010000001">
    <property type="protein sequence ID" value="MBU9724769.1"/>
    <property type="molecule type" value="Genomic_DNA"/>
</dbReference>
<dbReference type="InterPro" id="IPR018060">
    <property type="entry name" value="HTH_AraC"/>
</dbReference>
<keyword evidence="2" id="KW-0238">DNA-binding</keyword>
<proteinExistence type="predicted"/>
<dbReference type="Proteomes" id="UP001314681">
    <property type="component" value="Unassembled WGS sequence"/>
</dbReference>
<evidence type="ECO:0000259" key="4">
    <source>
        <dbReference type="PROSITE" id="PS01124"/>
    </source>
</evidence>
<feature type="domain" description="HTH araC/xylS-type" evidence="4">
    <location>
        <begin position="141"/>
        <end position="239"/>
    </location>
</feature>
<gene>
    <name evidence="5" type="ORF">KTH90_01945</name>
</gene>
<name>A0ABS6K2I9_9FIRM</name>
<dbReference type="RefSeq" id="WP_158352711.1">
    <property type="nucleotide sequence ID" value="NZ_JAHQCX010000001.1"/>
</dbReference>
<dbReference type="InterPro" id="IPR009057">
    <property type="entry name" value="Homeodomain-like_sf"/>
</dbReference>
<reference evidence="5 6" key="1">
    <citation type="submission" date="2021-06" db="EMBL/GenBank/DDBJ databases">
        <title>Description of novel taxa of the family Lachnospiraceae.</title>
        <authorList>
            <person name="Chaplin A.V."/>
            <person name="Sokolova S.R."/>
            <person name="Pikina A.P."/>
            <person name="Korzhanova M."/>
            <person name="Belova V."/>
            <person name="Korostin D."/>
            <person name="Efimov B.A."/>
        </authorList>
    </citation>
    <scope>NUCLEOTIDE SEQUENCE [LARGE SCALE GENOMIC DNA]</scope>
    <source>
        <strain evidence="5 6">ASD4241</strain>
    </source>
</reference>
<evidence type="ECO:0000256" key="2">
    <source>
        <dbReference type="ARBA" id="ARBA00023125"/>
    </source>
</evidence>
<keyword evidence="3" id="KW-0804">Transcription</keyword>
<dbReference type="PANTHER" id="PTHR43280:SF34">
    <property type="entry name" value="ARAC-FAMILY TRANSCRIPTIONAL REGULATOR"/>
    <property type="match status" value="1"/>
</dbReference>
<dbReference type="InterPro" id="IPR020449">
    <property type="entry name" value="Tscrpt_reg_AraC-type_HTH"/>
</dbReference>
<dbReference type="PRINTS" id="PR00032">
    <property type="entry name" value="HTHARAC"/>
</dbReference>
<dbReference type="SMART" id="SM00342">
    <property type="entry name" value="HTH_ARAC"/>
    <property type="match status" value="1"/>
</dbReference>
<organism evidence="5 6">
    <name type="scientific">Diplocloster modestus</name>
    <dbReference type="NCBI Taxonomy" id="2850322"/>
    <lineage>
        <taxon>Bacteria</taxon>
        <taxon>Bacillati</taxon>
        <taxon>Bacillota</taxon>
        <taxon>Clostridia</taxon>
        <taxon>Lachnospirales</taxon>
        <taxon>Lachnospiraceae</taxon>
        <taxon>Diplocloster</taxon>
    </lineage>
</organism>
<dbReference type="SUPFAM" id="SSF46689">
    <property type="entry name" value="Homeodomain-like"/>
    <property type="match status" value="2"/>
</dbReference>
<evidence type="ECO:0000313" key="6">
    <source>
        <dbReference type="Proteomes" id="UP001314681"/>
    </source>
</evidence>
<protein>
    <submittedName>
        <fullName evidence="5">AraC family transcriptional regulator</fullName>
    </submittedName>
</protein>
<dbReference type="PANTHER" id="PTHR43280">
    <property type="entry name" value="ARAC-FAMILY TRANSCRIPTIONAL REGULATOR"/>
    <property type="match status" value="1"/>
</dbReference>
<comment type="caution">
    <text evidence="5">The sequence shown here is derived from an EMBL/GenBank/DDBJ whole genome shotgun (WGS) entry which is preliminary data.</text>
</comment>
<keyword evidence="6" id="KW-1185">Reference proteome</keyword>
<keyword evidence="1" id="KW-0805">Transcription regulation</keyword>
<evidence type="ECO:0000256" key="1">
    <source>
        <dbReference type="ARBA" id="ARBA00023015"/>
    </source>
</evidence>
<evidence type="ECO:0000313" key="5">
    <source>
        <dbReference type="EMBL" id="MBU9724769.1"/>
    </source>
</evidence>
<sequence length="262" mass="30752">MPYVDKQKLYYQDFLRRENNTRHHRYDEELILYDRVKSGNMEEIESSVRMFTSDLPGHLSDDPIRNYKYMFVASTTLTTRFSIEGGMDEEEAYTASDLYIQRMDSCEDVKSIVILYRDMLTYFTNSMNLLRKKSVFSKPVIQCMDYIYYHLHEKITVVLLAEHVNLHPNYLSGLFKRETGQTISDYIAGRRMQAAKNMLLYSDTSCAEISSILAFSSQSYFTKLFRNIYGFTPNEYRKRFFRSGFNAGDKTGKNSSDKPADR</sequence>